<dbReference type="AlphaFoldDB" id="A0A916ZCP9"/>
<keyword evidence="5" id="KW-0804">Transcription</keyword>
<evidence type="ECO:0000259" key="9">
    <source>
        <dbReference type="PROSITE" id="PS50110"/>
    </source>
</evidence>
<reference evidence="11" key="2">
    <citation type="submission" date="2020-09" db="EMBL/GenBank/DDBJ databases">
        <authorList>
            <person name="Sun Q."/>
            <person name="Zhou Y."/>
        </authorList>
    </citation>
    <scope>NUCLEOTIDE SEQUENCE</scope>
    <source>
        <strain evidence="11">CGMCC 1.15178</strain>
    </source>
</reference>
<dbReference type="GO" id="GO:0005829">
    <property type="term" value="C:cytosol"/>
    <property type="evidence" value="ECO:0007669"/>
    <property type="project" value="TreeGrafter"/>
</dbReference>
<feature type="domain" description="OmpR/PhoB-type" evidence="10">
    <location>
        <begin position="210"/>
        <end position="309"/>
    </location>
</feature>
<sequence length="312" mass="33543">MRILLLEDEEAIRGFIRINLKRNGMDVTEAGDGETALALAYAASPPFDVALLDVMLPTISGFEVCGELRERFPRMGIIMLTAKAQEEDKIRGLELGADDYVQKPFSPGELIARLNALHRRMMPGGLTSQESGSADGGDSSAAGGALGMEMEEGRPEEGPAAEAGHAGDAGAEPGSSAAQGTGEGSPAASPVIPSRDGWAASAGQSPGVRSGELSSGPFRLSSTERRLWKGGVEIVLTPTEWTLVMLLMEREGEGLSRDDILDAVWGRHFIGDLKIVDVNIRRIRQKLEDKPSDPRYIETLWGFGYRWKRGGH</sequence>
<feature type="compositionally biased region" description="Low complexity" evidence="8">
    <location>
        <begin position="158"/>
        <end position="174"/>
    </location>
</feature>
<dbReference type="Pfam" id="PF00486">
    <property type="entry name" value="Trans_reg_C"/>
    <property type="match status" value="1"/>
</dbReference>
<feature type="modified residue" description="4-aspartylphosphate" evidence="6">
    <location>
        <position position="53"/>
    </location>
</feature>
<gene>
    <name evidence="11" type="ORF">GCM10010911_53190</name>
</gene>
<dbReference type="CDD" id="cd00383">
    <property type="entry name" value="trans_reg_C"/>
    <property type="match status" value="1"/>
</dbReference>
<organism evidence="11 12">
    <name type="scientific">Paenibacillus nasutitermitis</name>
    <dbReference type="NCBI Taxonomy" id="1652958"/>
    <lineage>
        <taxon>Bacteria</taxon>
        <taxon>Bacillati</taxon>
        <taxon>Bacillota</taxon>
        <taxon>Bacilli</taxon>
        <taxon>Bacillales</taxon>
        <taxon>Paenibacillaceae</taxon>
        <taxon>Paenibacillus</taxon>
    </lineage>
</organism>
<dbReference type="Proteomes" id="UP000612456">
    <property type="component" value="Unassembled WGS sequence"/>
</dbReference>
<evidence type="ECO:0000256" key="8">
    <source>
        <dbReference type="SAM" id="MobiDB-lite"/>
    </source>
</evidence>
<evidence type="ECO:0000256" key="3">
    <source>
        <dbReference type="ARBA" id="ARBA00023015"/>
    </source>
</evidence>
<dbReference type="GO" id="GO:0000156">
    <property type="term" value="F:phosphorelay response regulator activity"/>
    <property type="evidence" value="ECO:0007669"/>
    <property type="project" value="TreeGrafter"/>
</dbReference>
<dbReference type="GO" id="GO:0000976">
    <property type="term" value="F:transcription cis-regulatory region binding"/>
    <property type="evidence" value="ECO:0007669"/>
    <property type="project" value="TreeGrafter"/>
</dbReference>
<reference evidence="11" key="1">
    <citation type="journal article" date="2014" name="Int. J. Syst. Evol. Microbiol.">
        <title>Complete genome sequence of Corynebacterium casei LMG S-19264T (=DSM 44701T), isolated from a smear-ripened cheese.</title>
        <authorList>
            <consortium name="US DOE Joint Genome Institute (JGI-PGF)"/>
            <person name="Walter F."/>
            <person name="Albersmeier A."/>
            <person name="Kalinowski J."/>
            <person name="Ruckert C."/>
        </authorList>
    </citation>
    <scope>NUCLEOTIDE SEQUENCE</scope>
    <source>
        <strain evidence="11">CGMCC 1.15178</strain>
    </source>
</reference>
<dbReference type="PANTHER" id="PTHR48111">
    <property type="entry name" value="REGULATOR OF RPOS"/>
    <property type="match status" value="1"/>
</dbReference>
<keyword evidence="3" id="KW-0805">Transcription regulation</keyword>
<dbReference type="SMART" id="SM00862">
    <property type="entry name" value="Trans_reg_C"/>
    <property type="match status" value="1"/>
</dbReference>
<evidence type="ECO:0000256" key="5">
    <source>
        <dbReference type="ARBA" id="ARBA00023163"/>
    </source>
</evidence>
<keyword evidence="1 6" id="KW-0597">Phosphoprotein</keyword>
<protein>
    <recommendedName>
        <fullName evidence="13">DNA-binding response regulator</fullName>
    </recommendedName>
</protein>
<dbReference type="SUPFAM" id="SSF46894">
    <property type="entry name" value="C-terminal effector domain of the bipartite response regulators"/>
    <property type="match status" value="1"/>
</dbReference>
<dbReference type="PROSITE" id="PS51755">
    <property type="entry name" value="OMPR_PHOB"/>
    <property type="match status" value="1"/>
</dbReference>
<accession>A0A916ZCP9</accession>
<dbReference type="SMART" id="SM00448">
    <property type="entry name" value="REC"/>
    <property type="match status" value="1"/>
</dbReference>
<evidence type="ECO:0000256" key="1">
    <source>
        <dbReference type="ARBA" id="ARBA00022553"/>
    </source>
</evidence>
<evidence type="ECO:0000313" key="11">
    <source>
        <dbReference type="EMBL" id="GGD88076.1"/>
    </source>
</evidence>
<dbReference type="InterPro" id="IPR039420">
    <property type="entry name" value="WalR-like"/>
</dbReference>
<dbReference type="InterPro" id="IPR011006">
    <property type="entry name" value="CheY-like_superfamily"/>
</dbReference>
<feature type="DNA-binding region" description="OmpR/PhoB-type" evidence="7">
    <location>
        <begin position="210"/>
        <end position="309"/>
    </location>
</feature>
<dbReference type="Pfam" id="PF00072">
    <property type="entry name" value="Response_reg"/>
    <property type="match status" value="1"/>
</dbReference>
<dbReference type="GO" id="GO:0032993">
    <property type="term" value="C:protein-DNA complex"/>
    <property type="evidence" value="ECO:0007669"/>
    <property type="project" value="TreeGrafter"/>
</dbReference>
<evidence type="ECO:0000313" key="12">
    <source>
        <dbReference type="Proteomes" id="UP000612456"/>
    </source>
</evidence>
<evidence type="ECO:0000256" key="4">
    <source>
        <dbReference type="ARBA" id="ARBA00023125"/>
    </source>
</evidence>
<dbReference type="CDD" id="cd17574">
    <property type="entry name" value="REC_OmpR"/>
    <property type="match status" value="1"/>
</dbReference>
<evidence type="ECO:0008006" key="13">
    <source>
        <dbReference type="Google" id="ProtNLM"/>
    </source>
</evidence>
<dbReference type="SUPFAM" id="SSF52172">
    <property type="entry name" value="CheY-like"/>
    <property type="match status" value="1"/>
</dbReference>
<evidence type="ECO:0000256" key="2">
    <source>
        <dbReference type="ARBA" id="ARBA00023012"/>
    </source>
</evidence>
<keyword evidence="12" id="KW-1185">Reference proteome</keyword>
<keyword evidence="2" id="KW-0902">Two-component regulatory system</keyword>
<dbReference type="InterPro" id="IPR001867">
    <property type="entry name" value="OmpR/PhoB-type_DNA-bd"/>
</dbReference>
<comment type="caution">
    <text evidence="11">The sequence shown here is derived from an EMBL/GenBank/DDBJ whole genome shotgun (WGS) entry which is preliminary data.</text>
</comment>
<keyword evidence="4 7" id="KW-0238">DNA-binding</keyword>
<feature type="region of interest" description="Disordered" evidence="8">
    <location>
        <begin position="123"/>
        <end position="216"/>
    </location>
</feature>
<evidence type="ECO:0000256" key="6">
    <source>
        <dbReference type="PROSITE-ProRule" id="PRU00169"/>
    </source>
</evidence>
<name>A0A916ZCP9_9BACL</name>
<dbReference type="PROSITE" id="PS50110">
    <property type="entry name" value="RESPONSE_REGULATORY"/>
    <property type="match status" value="1"/>
</dbReference>
<dbReference type="PANTHER" id="PTHR48111:SF54">
    <property type="entry name" value="STAGE 0 SPORULATION PROTEIN A HOMOLOG"/>
    <property type="match status" value="1"/>
</dbReference>
<proteinExistence type="predicted"/>
<dbReference type="InterPro" id="IPR016032">
    <property type="entry name" value="Sig_transdc_resp-reg_C-effctor"/>
</dbReference>
<dbReference type="GO" id="GO:0006355">
    <property type="term" value="P:regulation of DNA-templated transcription"/>
    <property type="evidence" value="ECO:0007669"/>
    <property type="project" value="InterPro"/>
</dbReference>
<dbReference type="InterPro" id="IPR001789">
    <property type="entry name" value="Sig_transdc_resp-reg_receiver"/>
</dbReference>
<dbReference type="EMBL" id="BMHP01000004">
    <property type="protein sequence ID" value="GGD88076.1"/>
    <property type="molecule type" value="Genomic_DNA"/>
</dbReference>
<dbReference type="InterPro" id="IPR036388">
    <property type="entry name" value="WH-like_DNA-bd_sf"/>
</dbReference>
<feature type="compositionally biased region" description="Low complexity" evidence="8">
    <location>
        <begin position="131"/>
        <end position="143"/>
    </location>
</feature>
<dbReference type="Gene3D" id="1.10.10.10">
    <property type="entry name" value="Winged helix-like DNA-binding domain superfamily/Winged helix DNA-binding domain"/>
    <property type="match status" value="1"/>
</dbReference>
<evidence type="ECO:0000259" key="10">
    <source>
        <dbReference type="PROSITE" id="PS51755"/>
    </source>
</evidence>
<feature type="domain" description="Response regulatory" evidence="9">
    <location>
        <begin position="2"/>
        <end position="118"/>
    </location>
</feature>
<evidence type="ECO:0000256" key="7">
    <source>
        <dbReference type="PROSITE-ProRule" id="PRU01091"/>
    </source>
</evidence>
<dbReference type="Gene3D" id="3.40.50.2300">
    <property type="match status" value="1"/>
</dbReference>